<dbReference type="EMBL" id="JANPWB010000009">
    <property type="protein sequence ID" value="KAJ1150016.1"/>
    <property type="molecule type" value="Genomic_DNA"/>
</dbReference>
<evidence type="ECO:0000313" key="1">
    <source>
        <dbReference type="EMBL" id="KAJ1150016.1"/>
    </source>
</evidence>
<protein>
    <submittedName>
        <fullName evidence="1">Uncharacterized protein</fullName>
    </submittedName>
</protein>
<keyword evidence="2" id="KW-1185">Reference proteome</keyword>
<gene>
    <name evidence="1" type="ORF">NDU88_002814</name>
</gene>
<accession>A0AAV7RC30</accession>
<organism evidence="1 2">
    <name type="scientific">Pleurodeles waltl</name>
    <name type="common">Iberian ribbed newt</name>
    <dbReference type="NCBI Taxonomy" id="8319"/>
    <lineage>
        <taxon>Eukaryota</taxon>
        <taxon>Metazoa</taxon>
        <taxon>Chordata</taxon>
        <taxon>Craniata</taxon>
        <taxon>Vertebrata</taxon>
        <taxon>Euteleostomi</taxon>
        <taxon>Amphibia</taxon>
        <taxon>Batrachia</taxon>
        <taxon>Caudata</taxon>
        <taxon>Salamandroidea</taxon>
        <taxon>Salamandridae</taxon>
        <taxon>Pleurodelinae</taxon>
        <taxon>Pleurodeles</taxon>
    </lineage>
</organism>
<dbReference type="Proteomes" id="UP001066276">
    <property type="component" value="Chromosome 5"/>
</dbReference>
<comment type="caution">
    <text evidence="1">The sequence shown here is derived from an EMBL/GenBank/DDBJ whole genome shotgun (WGS) entry which is preliminary data.</text>
</comment>
<sequence>MGEARTKREVRLCGAVLTRMSYEVGVLRAQGLGTHLPAATTQLAATSPKPGHQPPAVLGVVAPECTAPHCTSGPAASHYYYYRHYLRLPLRLRSSSAAPALSQMAVPQTRAVSRT</sequence>
<reference evidence="1" key="1">
    <citation type="journal article" date="2022" name="bioRxiv">
        <title>Sequencing and chromosome-scale assembly of the giantPleurodeles waltlgenome.</title>
        <authorList>
            <person name="Brown T."/>
            <person name="Elewa A."/>
            <person name="Iarovenko S."/>
            <person name="Subramanian E."/>
            <person name="Araus A.J."/>
            <person name="Petzold A."/>
            <person name="Susuki M."/>
            <person name="Suzuki K.-i.T."/>
            <person name="Hayashi T."/>
            <person name="Toyoda A."/>
            <person name="Oliveira C."/>
            <person name="Osipova E."/>
            <person name="Leigh N.D."/>
            <person name="Simon A."/>
            <person name="Yun M.H."/>
        </authorList>
    </citation>
    <scope>NUCLEOTIDE SEQUENCE</scope>
    <source>
        <strain evidence="1">20211129_DDA</strain>
        <tissue evidence="1">Liver</tissue>
    </source>
</reference>
<evidence type="ECO:0000313" key="2">
    <source>
        <dbReference type="Proteomes" id="UP001066276"/>
    </source>
</evidence>
<name>A0AAV7RC30_PLEWA</name>
<proteinExistence type="predicted"/>
<dbReference type="AlphaFoldDB" id="A0AAV7RC30"/>